<dbReference type="EMBL" id="HG937693">
    <property type="protein sequence ID" value="CDP34374.1"/>
    <property type="molecule type" value="Genomic_DNA"/>
</dbReference>
<organism evidence="2">
    <name type="scientific">Blastobotrys adeninivorans</name>
    <name type="common">Yeast</name>
    <name type="synonym">Arxula adeninivorans</name>
    <dbReference type="NCBI Taxonomy" id="409370"/>
    <lineage>
        <taxon>Eukaryota</taxon>
        <taxon>Fungi</taxon>
        <taxon>Dikarya</taxon>
        <taxon>Ascomycota</taxon>
        <taxon>Saccharomycotina</taxon>
        <taxon>Dipodascomycetes</taxon>
        <taxon>Dipodascales</taxon>
        <taxon>Trichomonascaceae</taxon>
        <taxon>Blastobotrys</taxon>
    </lineage>
</organism>
<accession>A0A060T0T0</accession>
<evidence type="ECO:0000313" key="2">
    <source>
        <dbReference type="EMBL" id="CDP34374.1"/>
    </source>
</evidence>
<feature type="region of interest" description="Disordered" evidence="1">
    <location>
        <begin position="278"/>
        <end position="327"/>
    </location>
</feature>
<protein>
    <submittedName>
        <fullName evidence="2">ARAD1C10868p</fullName>
    </submittedName>
</protein>
<feature type="region of interest" description="Disordered" evidence="1">
    <location>
        <begin position="153"/>
        <end position="177"/>
    </location>
</feature>
<sequence length="327" mass="36820">MRTRSQKNYSLPNGSSTKRRIAQPDIVNGVQRLEVSPIRRNNATTDLASPAHLQRENRVDQWLNSLPNLMYPGTASTSHSVSSTPSGELEKELQKTTLEVITSYRNEPGQLPSPSPLTEVVSDNTTPHSIAAKDTPATSVDVRVELDFYRPYAPQPDLSPPYNLHPPPPPLPSPAPAREAMLHRRPLPMPPPRYRPIRGGTGYRIPFSPRSTGEYFSQPYKPPGASAFRRDNSRYRYSNAGNYDRNGLIRVTNAGSRHGPPGIDPRFVRERHHFRSTQYGGGIGHRLGHLPTYQHSYHPRQYEPPLENPDYDRHDPLRVLSLDDPVN</sequence>
<proteinExistence type="predicted"/>
<reference evidence="2" key="2">
    <citation type="submission" date="2014-06" db="EMBL/GenBank/DDBJ databases">
        <title>The complete genome of Blastobotrys (Arxula) adeninivorans LS3 - a yeast of biotechnological interest.</title>
        <authorList>
            <person name="Kunze G."/>
            <person name="Gaillardin C."/>
            <person name="Czernicka M."/>
            <person name="Durrens P."/>
            <person name="Martin T."/>
            <person name="Boer E."/>
            <person name="Gabaldon T."/>
            <person name="Cruz J."/>
            <person name="Talla E."/>
            <person name="Marck C."/>
            <person name="Goffeau A."/>
            <person name="Barbe V."/>
            <person name="Baret P."/>
            <person name="Baronian K."/>
            <person name="Beier S."/>
            <person name="Bleykasten C."/>
            <person name="Bode R."/>
            <person name="Casaregola S."/>
            <person name="Despons L."/>
            <person name="Fairhead C."/>
            <person name="Giersberg M."/>
            <person name="Gierski P."/>
            <person name="Hahnel U."/>
            <person name="Hartmann A."/>
            <person name="Jankowska D."/>
            <person name="Jubin C."/>
            <person name="Jung P."/>
            <person name="Lafontaine I."/>
            <person name="Leh-Louis V."/>
            <person name="Lemaire M."/>
            <person name="Marcet-Houben M."/>
            <person name="Mascher M."/>
            <person name="Morel G."/>
            <person name="Richard G.-F."/>
            <person name="Riechen J."/>
            <person name="Sacerdot C."/>
            <person name="Sarkar A."/>
            <person name="Savel G."/>
            <person name="Schacherer J."/>
            <person name="Sherman D."/>
            <person name="Straub M.-L."/>
            <person name="Stein N."/>
            <person name="Thierry A."/>
            <person name="Trautwein-Schult A."/>
            <person name="Westhof E."/>
            <person name="Worch S."/>
            <person name="Dujon B."/>
            <person name="Souciet J.-L."/>
            <person name="Wincker P."/>
            <person name="Scholz U."/>
            <person name="Neuveglise N."/>
        </authorList>
    </citation>
    <scope>NUCLEOTIDE SEQUENCE</scope>
    <source>
        <strain evidence="2">LS3</strain>
    </source>
</reference>
<reference evidence="2" key="1">
    <citation type="submission" date="2014-02" db="EMBL/GenBank/DDBJ databases">
        <authorList>
            <person name="Genoscope - CEA"/>
        </authorList>
    </citation>
    <scope>NUCLEOTIDE SEQUENCE</scope>
    <source>
        <strain evidence="2">LS3</strain>
    </source>
</reference>
<name>A0A060T0T0_BLAAD</name>
<evidence type="ECO:0000256" key="1">
    <source>
        <dbReference type="SAM" id="MobiDB-lite"/>
    </source>
</evidence>
<feature type="region of interest" description="Disordered" evidence="1">
    <location>
        <begin position="1"/>
        <end position="23"/>
    </location>
</feature>
<feature type="region of interest" description="Disordered" evidence="1">
    <location>
        <begin position="209"/>
        <end position="229"/>
    </location>
</feature>
<gene>
    <name evidence="2" type="ORF">GNLVRS02_ARAD1C10868g</name>
</gene>
<feature type="compositionally biased region" description="Polar residues" evidence="1">
    <location>
        <begin position="1"/>
        <end position="16"/>
    </location>
</feature>
<feature type="compositionally biased region" description="Pro residues" evidence="1">
    <location>
        <begin position="153"/>
        <end position="175"/>
    </location>
</feature>
<dbReference type="AlphaFoldDB" id="A0A060T0T0"/>